<name>A0ACA9MAZ4_9GLOM</name>
<dbReference type="EMBL" id="CAJVPU010007867">
    <property type="protein sequence ID" value="CAG8577573.1"/>
    <property type="molecule type" value="Genomic_DNA"/>
</dbReference>
<dbReference type="Proteomes" id="UP000789702">
    <property type="component" value="Unassembled WGS sequence"/>
</dbReference>
<proteinExistence type="predicted"/>
<reference evidence="1" key="1">
    <citation type="submission" date="2021-06" db="EMBL/GenBank/DDBJ databases">
        <authorList>
            <person name="Kallberg Y."/>
            <person name="Tangrot J."/>
            <person name="Rosling A."/>
        </authorList>
    </citation>
    <scope>NUCLEOTIDE SEQUENCE</scope>
    <source>
        <strain evidence="1">IL203A</strain>
    </source>
</reference>
<organism evidence="1 2">
    <name type="scientific">Dentiscutata heterogama</name>
    <dbReference type="NCBI Taxonomy" id="1316150"/>
    <lineage>
        <taxon>Eukaryota</taxon>
        <taxon>Fungi</taxon>
        <taxon>Fungi incertae sedis</taxon>
        <taxon>Mucoromycota</taxon>
        <taxon>Glomeromycotina</taxon>
        <taxon>Glomeromycetes</taxon>
        <taxon>Diversisporales</taxon>
        <taxon>Gigasporaceae</taxon>
        <taxon>Dentiscutata</taxon>
    </lineage>
</organism>
<sequence length="128" mass="14747">DNTPSYFDLNNCLQDIEIEQNNNINVTDTNIIEEIFEINKNDEYDEYNSYGKESSISARSHRNFRQNQAKMLNLVHDNANQMVEGLTSSSNNSLANLLANVLNNFFHDLDEEIPTEDVLNKNNIIHLI</sequence>
<accession>A0ACA9MAZ4</accession>
<evidence type="ECO:0000313" key="1">
    <source>
        <dbReference type="EMBL" id="CAG8577573.1"/>
    </source>
</evidence>
<protein>
    <submittedName>
        <fullName evidence="1">21_t:CDS:1</fullName>
    </submittedName>
</protein>
<gene>
    <name evidence="1" type="ORF">DHETER_LOCUS6329</name>
</gene>
<feature type="non-terminal residue" evidence="1">
    <location>
        <position position="1"/>
    </location>
</feature>
<keyword evidence="2" id="KW-1185">Reference proteome</keyword>
<evidence type="ECO:0000313" key="2">
    <source>
        <dbReference type="Proteomes" id="UP000789702"/>
    </source>
</evidence>
<comment type="caution">
    <text evidence="1">The sequence shown here is derived from an EMBL/GenBank/DDBJ whole genome shotgun (WGS) entry which is preliminary data.</text>
</comment>